<proteinExistence type="predicted"/>
<dbReference type="OrthoDB" id="425619at2759"/>
<gene>
    <name evidence="2" type="ORF">BINO364_LOCUS12688</name>
</gene>
<evidence type="ECO:0000313" key="3">
    <source>
        <dbReference type="Proteomes" id="UP000838878"/>
    </source>
</evidence>
<dbReference type="Proteomes" id="UP000838878">
    <property type="component" value="Chromosome 6"/>
</dbReference>
<dbReference type="EMBL" id="OV170226">
    <property type="protein sequence ID" value="CAH0727332.1"/>
    <property type="molecule type" value="Genomic_DNA"/>
</dbReference>
<reference evidence="2" key="1">
    <citation type="submission" date="2021-12" db="EMBL/GenBank/DDBJ databases">
        <authorList>
            <person name="Martin H S."/>
        </authorList>
    </citation>
    <scope>NUCLEOTIDE SEQUENCE</scope>
</reference>
<dbReference type="Gene3D" id="4.10.60.10">
    <property type="entry name" value="Zinc finger, CCHC-type"/>
    <property type="match status" value="1"/>
</dbReference>
<sequence>MSDTNESVPPPQVGQAAGFVLPADVVSGVRTSADATRHASPPRPSPSLHVPFAHGADAPGHGAPTEIPTTPTPVIMTDQQLSVILQSLRMPPTSYTPPPGYGAYLLSEARRLEELFEEGRSHRRVPAAAALHIPETSRASCVPTASKALSHRPRCVYCKQYGHAREDCNRLKEKASSVTKAEKSPERSQITCFGCGTPGVIRAKCIKCSKTAANSAFHTVSAIGSKPVDPRSRPLLEVLVYGARGRVLVDTGAKHCIASESLKAHLYKNNHKFVKVRTELKFADGTVKNLVVDTAQVEVTVLDIVVSTLFIVLPGATDSLLGMNFIKDSGTSRSDAVTLRKRGRPAKSQPPSSGCDLEGEDIANGIRTLKDDAIRHPRRTRRPPARYRGQEG</sequence>
<evidence type="ECO:0000256" key="1">
    <source>
        <dbReference type="SAM" id="MobiDB-lite"/>
    </source>
</evidence>
<dbReference type="AlphaFoldDB" id="A0A8J9W6I8"/>
<feature type="region of interest" description="Disordered" evidence="1">
    <location>
        <begin position="336"/>
        <end position="392"/>
    </location>
</feature>
<feature type="compositionally biased region" description="Low complexity" evidence="1">
    <location>
        <begin position="53"/>
        <end position="72"/>
    </location>
</feature>
<dbReference type="Pfam" id="PF13975">
    <property type="entry name" value="gag-asp_proteas"/>
    <property type="match status" value="1"/>
</dbReference>
<keyword evidence="3" id="KW-1185">Reference proteome</keyword>
<dbReference type="InterPro" id="IPR021109">
    <property type="entry name" value="Peptidase_aspartic_dom_sf"/>
</dbReference>
<accession>A0A8J9W6I8</accession>
<name>A0A8J9W6I8_9NEOP</name>
<dbReference type="CDD" id="cd00303">
    <property type="entry name" value="retropepsin_like"/>
    <property type="match status" value="1"/>
</dbReference>
<feature type="region of interest" description="Disordered" evidence="1">
    <location>
        <begin position="31"/>
        <end position="72"/>
    </location>
</feature>
<feature type="non-terminal residue" evidence="2">
    <location>
        <position position="392"/>
    </location>
</feature>
<evidence type="ECO:0000313" key="2">
    <source>
        <dbReference type="EMBL" id="CAH0727332.1"/>
    </source>
</evidence>
<dbReference type="Gene3D" id="2.40.70.10">
    <property type="entry name" value="Acid Proteases"/>
    <property type="match status" value="1"/>
</dbReference>
<organism evidence="2 3">
    <name type="scientific">Brenthis ino</name>
    <name type="common">lesser marbled fritillary</name>
    <dbReference type="NCBI Taxonomy" id="405034"/>
    <lineage>
        <taxon>Eukaryota</taxon>
        <taxon>Metazoa</taxon>
        <taxon>Ecdysozoa</taxon>
        <taxon>Arthropoda</taxon>
        <taxon>Hexapoda</taxon>
        <taxon>Insecta</taxon>
        <taxon>Pterygota</taxon>
        <taxon>Neoptera</taxon>
        <taxon>Endopterygota</taxon>
        <taxon>Lepidoptera</taxon>
        <taxon>Glossata</taxon>
        <taxon>Ditrysia</taxon>
        <taxon>Papilionoidea</taxon>
        <taxon>Nymphalidae</taxon>
        <taxon>Heliconiinae</taxon>
        <taxon>Argynnini</taxon>
        <taxon>Brenthis</taxon>
    </lineage>
</organism>
<feature type="compositionally biased region" description="Basic residues" evidence="1">
    <location>
        <begin position="376"/>
        <end position="385"/>
    </location>
</feature>
<protein>
    <submittedName>
        <fullName evidence="2">Uncharacterized protein</fullName>
    </submittedName>
</protein>
<dbReference type="SUPFAM" id="SSF50630">
    <property type="entry name" value="Acid proteases"/>
    <property type="match status" value="1"/>
</dbReference>